<dbReference type="AlphaFoldDB" id="A0A381ZTB8"/>
<protein>
    <recommendedName>
        <fullName evidence="1">FlgD/Vpr Ig-like domain-containing protein</fullName>
    </recommendedName>
</protein>
<sequence length="203" mass="23191">RYETHMINPHLSELPLPDSSSIYWSSVIDSTFRYIDEIYPYVSEIIAADDLASDQDPNYNSTYYNILWEELDSLTIDVIHCAIVDLASIWQTAWINAGSPTLSFNAEQSMPNVYFFDQNYPNPFNPVTTFRYDLPEDVIVNIIIYDMMGRVVKTLVNGEQNVGYKSLQWNATDDAGKPVSAGVFLYTIQAGEFKQTKKMVLLK</sequence>
<feature type="domain" description="FlgD/Vpr Ig-like" evidence="1">
    <location>
        <begin position="129"/>
        <end position="190"/>
    </location>
</feature>
<dbReference type="EMBL" id="UINC01022592">
    <property type="protein sequence ID" value="SVA92535.1"/>
    <property type="molecule type" value="Genomic_DNA"/>
</dbReference>
<dbReference type="NCBIfam" id="TIGR04183">
    <property type="entry name" value="Por_Secre_tail"/>
    <property type="match status" value="1"/>
</dbReference>
<dbReference type="InterPro" id="IPR026444">
    <property type="entry name" value="Secre_tail"/>
</dbReference>
<evidence type="ECO:0000313" key="2">
    <source>
        <dbReference type="EMBL" id="SVA92535.1"/>
    </source>
</evidence>
<proteinExistence type="predicted"/>
<dbReference type="InterPro" id="IPR025965">
    <property type="entry name" value="FlgD/Vpr_Ig-like"/>
</dbReference>
<name>A0A381ZTB8_9ZZZZ</name>
<evidence type="ECO:0000259" key="1">
    <source>
        <dbReference type="Pfam" id="PF13860"/>
    </source>
</evidence>
<reference evidence="2" key="1">
    <citation type="submission" date="2018-05" db="EMBL/GenBank/DDBJ databases">
        <authorList>
            <person name="Lanie J.A."/>
            <person name="Ng W.-L."/>
            <person name="Kazmierczak K.M."/>
            <person name="Andrzejewski T.M."/>
            <person name="Davidsen T.M."/>
            <person name="Wayne K.J."/>
            <person name="Tettelin H."/>
            <person name="Glass J.I."/>
            <person name="Rusch D."/>
            <person name="Podicherti R."/>
            <person name="Tsui H.-C.T."/>
            <person name="Winkler M.E."/>
        </authorList>
    </citation>
    <scope>NUCLEOTIDE SEQUENCE</scope>
</reference>
<dbReference type="Gene3D" id="2.60.40.4070">
    <property type="match status" value="1"/>
</dbReference>
<organism evidence="2">
    <name type="scientific">marine metagenome</name>
    <dbReference type="NCBI Taxonomy" id="408172"/>
    <lineage>
        <taxon>unclassified sequences</taxon>
        <taxon>metagenomes</taxon>
        <taxon>ecological metagenomes</taxon>
    </lineage>
</organism>
<feature type="non-terminal residue" evidence="2">
    <location>
        <position position="1"/>
    </location>
</feature>
<gene>
    <name evidence="2" type="ORF">METZ01_LOCUS145389</name>
</gene>
<accession>A0A381ZTB8</accession>
<dbReference type="Pfam" id="PF13860">
    <property type="entry name" value="FlgD_ig"/>
    <property type="match status" value="1"/>
</dbReference>